<feature type="transmembrane region" description="Helical" evidence="5">
    <location>
        <begin position="92"/>
        <end position="111"/>
    </location>
</feature>
<keyword evidence="2 5" id="KW-0812">Transmembrane</keyword>
<accession>A0A495R7H9</accession>
<evidence type="ECO:0000256" key="2">
    <source>
        <dbReference type="ARBA" id="ARBA00022692"/>
    </source>
</evidence>
<dbReference type="GO" id="GO:0016874">
    <property type="term" value="F:ligase activity"/>
    <property type="evidence" value="ECO:0007669"/>
    <property type="project" value="UniProtKB-KW"/>
</dbReference>
<feature type="transmembrane region" description="Helical" evidence="5">
    <location>
        <begin position="238"/>
        <end position="259"/>
    </location>
</feature>
<dbReference type="Proteomes" id="UP000268233">
    <property type="component" value="Unassembled WGS sequence"/>
</dbReference>
<feature type="transmembrane region" description="Helical" evidence="5">
    <location>
        <begin position="183"/>
        <end position="202"/>
    </location>
</feature>
<comment type="subcellular location">
    <subcellularLocation>
        <location evidence="1">Membrane</location>
        <topology evidence="1">Multi-pass membrane protein</topology>
    </subcellularLocation>
</comment>
<dbReference type="InterPro" id="IPR051533">
    <property type="entry name" value="WaaL-like"/>
</dbReference>
<evidence type="ECO:0000256" key="1">
    <source>
        <dbReference type="ARBA" id="ARBA00004141"/>
    </source>
</evidence>
<reference evidence="7 8" key="1">
    <citation type="submission" date="2018-10" db="EMBL/GenBank/DDBJ databases">
        <title>Genomic Encyclopedia of Archaeal and Bacterial Type Strains, Phase II (KMG-II): from individual species to whole genera.</title>
        <authorList>
            <person name="Goeker M."/>
        </authorList>
    </citation>
    <scope>NUCLEOTIDE SEQUENCE [LARGE SCALE GENOMIC DNA]</scope>
    <source>
        <strain evidence="7 8">DSM 11927</strain>
    </source>
</reference>
<keyword evidence="3 5" id="KW-1133">Transmembrane helix</keyword>
<feature type="transmembrane region" description="Helical" evidence="5">
    <location>
        <begin position="123"/>
        <end position="147"/>
    </location>
</feature>
<organism evidence="7 8">
    <name type="scientific">Haloarcula quadrata</name>
    <dbReference type="NCBI Taxonomy" id="182779"/>
    <lineage>
        <taxon>Archaea</taxon>
        <taxon>Methanobacteriati</taxon>
        <taxon>Methanobacteriota</taxon>
        <taxon>Stenosarchaea group</taxon>
        <taxon>Halobacteria</taxon>
        <taxon>Halobacteriales</taxon>
        <taxon>Haloarculaceae</taxon>
        <taxon>Haloarcula</taxon>
    </lineage>
</organism>
<comment type="caution">
    <text evidence="7">The sequence shown here is derived from an EMBL/GenBank/DDBJ whole genome shotgun (WGS) entry which is preliminary data.</text>
</comment>
<evidence type="ECO:0000313" key="8">
    <source>
        <dbReference type="Proteomes" id="UP000268233"/>
    </source>
</evidence>
<evidence type="ECO:0000259" key="6">
    <source>
        <dbReference type="Pfam" id="PF04932"/>
    </source>
</evidence>
<dbReference type="PANTHER" id="PTHR37422">
    <property type="entry name" value="TEICHURONIC ACID BIOSYNTHESIS PROTEIN TUAE"/>
    <property type="match status" value="1"/>
</dbReference>
<proteinExistence type="predicted"/>
<name>A0A495R7H9_9EURY</name>
<feature type="transmembrane region" description="Helical" evidence="5">
    <location>
        <begin position="159"/>
        <end position="176"/>
    </location>
</feature>
<dbReference type="EMBL" id="RBWW01000001">
    <property type="protein sequence ID" value="RKS83222.1"/>
    <property type="molecule type" value="Genomic_DNA"/>
</dbReference>
<evidence type="ECO:0000256" key="3">
    <source>
        <dbReference type="ARBA" id="ARBA00022989"/>
    </source>
</evidence>
<evidence type="ECO:0000313" key="7">
    <source>
        <dbReference type="EMBL" id="RKS83222.1"/>
    </source>
</evidence>
<keyword evidence="7" id="KW-0436">Ligase</keyword>
<evidence type="ECO:0000256" key="4">
    <source>
        <dbReference type="ARBA" id="ARBA00023136"/>
    </source>
</evidence>
<evidence type="ECO:0000256" key="5">
    <source>
        <dbReference type="SAM" id="Phobius"/>
    </source>
</evidence>
<keyword evidence="4 5" id="KW-0472">Membrane</keyword>
<feature type="transmembrane region" description="Helical" evidence="5">
    <location>
        <begin position="33"/>
        <end position="55"/>
    </location>
</feature>
<gene>
    <name evidence="7" type="ORF">BDK61_2558</name>
</gene>
<feature type="transmembrane region" description="Helical" evidence="5">
    <location>
        <begin position="339"/>
        <end position="358"/>
    </location>
</feature>
<dbReference type="Pfam" id="PF04932">
    <property type="entry name" value="Wzy_C"/>
    <property type="match status" value="1"/>
</dbReference>
<feature type="domain" description="O-antigen ligase-related" evidence="6">
    <location>
        <begin position="196"/>
        <end position="346"/>
    </location>
</feature>
<dbReference type="PANTHER" id="PTHR37422:SF13">
    <property type="entry name" value="LIPOPOLYSACCHARIDE BIOSYNTHESIS PROTEIN PA4999-RELATED"/>
    <property type="match status" value="1"/>
</dbReference>
<keyword evidence="8" id="KW-1185">Reference proteome</keyword>
<protein>
    <submittedName>
        <fullName evidence="7">O-antigen ligase</fullName>
    </submittedName>
</protein>
<dbReference type="GO" id="GO:0016020">
    <property type="term" value="C:membrane"/>
    <property type="evidence" value="ECO:0007669"/>
    <property type="project" value="UniProtKB-SubCell"/>
</dbReference>
<feature type="transmembrane region" description="Helical" evidence="5">
    <location>
        <begin position="62"/>
        <end position="80"/>
    </location>
</feature>
<feature type="transmembrane region" description="Helical" evidence="5">
    <location>
        <begin position="208"/>
        <end position="226"/>
    </location>
</feature>
<dbReference type="InterPro" id="IPR007016">
    <property type="entry name" value="O-antigen_ligase-rel_domated"/>
</dbReference>
<feature type="transmembrane region" description="Helical" evidence="5">
    <location>
        <begin position="370"/>
        <end position="387"/>
    </location>
</feature>
<sequence>MSRRVFNLYFVLLNLLLLSLMYSVNIEFGPLSIVFPSEFIVILMVPLVICHFVASEVTKVRLFHFYTFVLLFFLVSFLGIGFSNNPVVATKALFREVAYFAAVFIGLITFLPDRSYIYRAIELIIISGVGVGLLGIFQQLNSGFVLYGAHASPFFNEHGTFGVMMSYCLIYSLVMWRSTAKLTFLNGSLLKVSSTIFLLATFLSYSKAAWVSILVSVLLLAILWGMESDRDLSQKIPGLGALVVLPPVILSLAILAAGIRLDELAYYFSLEYSSNQERINRFAAAVNMAMENPFTGVGVRNYVFVYEDYKSIVFNTIHADSEGLTSHNMYLKILANRGFVAFGLFIQLLLVYILDSLNMIFSMGKRDRDLIIAGLVGNISYMVHWLANTLWVGRIEAVFWFSISITYLVYSQKLD</sequence>
<dbReference type="AlphaFoldDB" id="A0A495R7H9"/>